<evidence type="ECO:0000313" key="9">
    <source>
        <dbReference type="EMBL" id="ARN79319.1"/>
    </source>
</evidence>
<dbReference type="UniPathway" id="UPA00626">
    <property type="reaction ID" value="UER00678"/>
</dbReference>
<proteinExistence type="inferred from homology"/>
<dbReference type="PANTHER" id="PTHR35524:SF1">
    <property type="entry name" value="ALPHA-ACETOLACTATE DECARBOXYLASE"/>
    <property type="match status" value="1"/>
</dbReference>
<evidence type="ECO:0000256" key="1">
    <source>
        <dbReference type="ARBA" id="ARBA00001784"/>
    </source>
</evidence>
<evidence type="ECO:0000256" key="8">
    <source>
        <dbReference type="ARBA" id="ARBA00023239"/>
    </source>
</evidence>
<dbReference type="GO" id="GO:0047605">
    <property type="term" value="F:acetolactate decarboxylase activity"/>
    <property type="evidence" value="ECO:0007669"/>
    <property type="project" value="UniProtKB-EC"/>
</dbReference>
<dbReference type="Proteomes" id="UP000193431">
    <property type="component" value="Chromosome"/>
</dbReference>
<keyword evidence="10" id="KW-1185">Reference proteome</keyword>
<comment type="similarity">
    <text evidence="3">Belongs to the alpha-acetolactate decarboxylase family.</text>
</comment>
<dbReference type="AlphaFoldDB" id="A0A1W6MPC6"/>
<sequence>MFQSCFDSKQSQQNPETYDDVQIVGAMRDAMFKGELTSKIDLDTISNKNGLYGLGPQSQMTGELLVMDGKSYVSQVVTDSTMRVLETYETGATFFVYANVEEWKEVNLPSEIKNVKELEFFIDSVSQNQKRPFAFKLSGKVESATIHIQNLPPGSKVSSPAEAHVGQVKYGLGNEDVDILGFFSTEHKTVFTHHDSFMHLHLITKDRSKMGHLDKVRFQDMTLYLPVK</sequence>
<comment type="pathway">
    <text evidence="2">Polyol metabolism; (R,R)-butane-2,3-diol biosynthesis; (R,R)-butane-2,3-diol from pyruvate: step 2/3.</text>
</comment>
<evidence type="ECO:0000256" key="4">
    <source>
        <dbReference type="ARBA" id="ARBA00013204"/>
    </source>
</evidence>
<keyword evidence="7" id="KW-0005">Acetoin biosynthesis</keyword>
<dbReference type="EC" id="4.1.1.5" evidence="4"/>
<evidence type="ECO:0000256" key="3">
    <source>
        <dbReference type="ARBA" id="ARBA00007106"/>
    </source>
</evidence>
<evidence type="ECO:0000313" key="10">
    <source>
        <dbReference type="Proteomes" id="UP000193431"/>
    </source>
</evidence>
<dbReference type="GO" id="GO:0045151">
    <property type="term" value="P:acetoin biosynthetic process"/>
    <property type="evidence" value="ECO:0007669"/>
    <property type="project" value="UniProtKB-KW"/>
</dbReference>
<protein>
    <recommendedName>
        <fullName evidence="5">Alpha-acetolactate decarboxylase</fullName>
        <ecNumber evidence="4">4.1.1.5</ecNumber>
    </recommendedName>
</protein>
<dbReference type="PANTHER" id="PTHR35524">
    <property type="entry name" value="ALPHA-ACETOLACTATE DECARBOXYLASE"/>
    <property type="match status" value="1"/>
</dbReference>
<accession>A0A1W6MPC6</accession>
<name>A0A1W6MPC6_9FLAO</name>
<evidence type="ECO:0000256" key="7">
    <source>
        <dbReference type="ARBA" id="ARBA00023061"/>
    </source>
</evidence>
<dbReference type="SUPFAM" id="SSF117856">
    <property type="entry name" value="AF0104/ALDC/Ptd012-like"/>
    <property type="match status" value="1"/>
</dbReference>
<dbReference type="Gene3D" id="3.30.1330.80">
    <property type="entry name" value="Hypothetical protein, similar to alpha- acetolactate decarboxylase, domain 2"/>
    <property type="match status" value="1"/>
</dbReference>
<evidence type="ECO:0000256" key="2">
    <source>
        <dbReference type="ARBA" id="ARBA00005170"/>
    </source>
</evidence>
<dbReference type="EMBL" id="CP019344">
    <property type="protein sequence ID" value="ARN79319.1"/>
    <property type="molecule type" value="Genomic_DNA"/>
</dbReference>
<organism evidence="9 10">
    <name type="scientific">Nonlabens spongiae</name>
    <dbReference type="NCBI Taxonomy" id="331648"/>
    <lineage>
        <taxon>Bacteria</taxon>
        <taxon>Pseudomonadati</taxon>
        <taxon>Bacteroidota</taxon>
        <taxon>Flavobacteriia</taxon>
        <taxon>Flavobacteriales</taxon>
        <taxon>Flavobacteriaceae</taxon>
        <taxon>Nonlabens</taxon>
    </lineage>
</organism>
<gene>
    <name evidence="9" type="ORF">BST97_01655</name>
</gene>
<dbReference type="InterPro" id="IPR005128">
    <property type="entry name" value="Acetolactate_a_deCO2ase"/>
</dbReference>
<evidence type="ECO:0000256" key="5">
    <source>
        <dbReference type="ARBA" id="ARBA00020164"/>
    </source>
</evidence>
<reference evidence="9 10" key="1">
    <citation type="submission" date="2016-11" db="EMBL/GenBank/DDBJ databases">
        <title>Trade-off between light-utilization and light-protection in marine flavobacteria.</title>
        <authorList>
            <person name="Kumagai Y."/>
        </authorList>
    </citation>
    <scope>NUCLEOTIDE SEQUENCE [LARGE SCALE GENOMIC DNA]</scope>
    <source>
        <strain evidence="9 10">JCM 13191</strain>
    </source>
</reference>
<dbReference type="STRING" id="331648.BST97_01655"/>
<keyword evidence="6" id="KW-0210">Decarboxylase</keyword>
<comment type="catalytic activity">
    <reaction evidence="1">
        <text>(2S)-2-acetolactate + H(+) = (R)-acetoin + CO2</text>
        <dbReference type="Rhea" id="RHEA:21580"/>
        <dbReference type="ChEBI" id="CHEBI:15378"/>
        <dbReference type="ChEBI" id="CHEBI:15686"/>
        <dbReference type="ChEBI" id="CHEBI:16526"/>
        <dbReference type="ChEBI" id="CHEBI:58476"/>
        <dbReference type="EC" id="4.1.1.5"/>
    </reaction>
</comment>
<keyword evidence="8" id="KW-0456">Lyase</keyword>
<dbReference type="Pfam" id="PF03306">
    <property type="entry name" value="AAL_decarboxy"/>
    <property type="match status" value="1"/>
</dbReference>
<evidence type="ECO:0000256" key="6">
    <source>
        <dbReference type="ARBA" id="ARBA00022793"/>
    </source>
</evidence>